<reference evidence="3" key="2">
    <citation type="submission" date="2012-08" db="PDB data bank">
        <title>High resolution structure of proteinase inhibitor from Coprinopsis cinerea.</title>
        <authorList>
            <person name="Renko M."/>
            <person name="Sabotic J."/>
            <person name="Turk D."/>
        </authorList>
    </citation>
    <scope>X-RAY CRYSTALLOGRAPHY (1.50 ANGSTROMS) OF 2-150</scope>
</reference>
<dbReference type="PDBsum" id="3VWC"/>
<dbReference type="MEROPS" id="I66.003"/>
<dbReference type="PDB" id="3N0K">
    <property type="method" value="X-ray"/>
    <property type="resolution" value="1.80 A"/>
    <property type="chains" value="A=1-150"/>
</dbReference>
<dbReference type="VEuPathDB" id="FungiDB:CC1G_09480"/>
<reference evidence="1 2" key="1">
    <citation type="journal article" date="2012" name="J. Biol. Chem.">
        <title>Structural basis of trypsin inhibition and entomotoxicity of cospin, serine protease inhibitor involved in defense of Coprinopsis cinerea fruiting bodies.</title>
        <authorList>
            <person name="Sabotic J."/>
            <person name="Bleuler-Martinez S."/>
            <person name="Renko M."/>
            <person name="Avanzo Caglic P."/>
            <person name="Kallert S."/>
            <person name="Strukelj B."/>
            <person name="Turk D."/>
            <person name="Aebi M."/>
            <person name="Kos J."/>
            <person name="Kunzler M."/>
        </authorList>
    </citation>
    <scope>NUCLEOTIDE SEQUENCE</scope>
    <source>
        <strain evidence="1">AmutBmut</strain>
    </source>
</reference>
<name>D0EWJ0_COPCI</name>
<dbReference type="EMBL" id="GQ903329">
    <property type="protein sequence ID" value="ACX48485.1"/>
    <property type="molecule type" value="Genomic_DNA"/>
</dbReference>
<dbReference type="EvolutionaryTrace" id="D0EWJ0"/>
<dbReference type="VEuPathDB" id="FungiDB:CC2G_014529"/>
<accession>D0EWJ0</accession>
<dbReference type="SMR" id="D0EWJ0"/>
<dbReference type="PDBsum" id="3N0K"/>
<sequence>MSIKPGTYEVTSKVNGLHVGRPLAEDRSLLPKRIRVLPEDNNSGNSWVVEKDDDAYILYCKGAPVAPQEGKLFADLLGNMEDKKWIVTHQPQHGENVFTVVNASTEHGWVVPADAEELQQVEVRPLIAAPSYPPRYPATELFTFTQVESD</sequence>
<dbReference type="CDD" id="cd23428">
    <property type="entry name" value="beta-trefoil_Ricin_SPI"/>
    <property type="match status" value="1"/>
</dbReference>
<organism evidence="1">
    <name type="scientific">Coprinopsis cinerea</name>
    <name type="common">Inky cap fungus</name>
    <name type="synonym">Hormographiella aspergillata</name>
    <dbReference type="NCBI Taxonomy" id="5346"/>
    <lineage>
        <taxon>Eukaryota</taxon>
        <taxon>Fungi</taxon>
        <taxon>Dikarya</taxon>
        <taxon>Basidiomycota</taxon>
        <taxon>Agaricomycotina</taxon>
        <taxon>Agaricomycetes</taxon>
        <taxon>Agaricomycetidae</taxon>
        <taxon>Agaricales</taxon>
        <taxon>Agaricineae</taxon>
        <taxon>Psathyrellaceae</taxon>
        <taxon>Coprinopsis</taxon>
    </lineage>
</organism>
<dbReference type="AlphaFoldDB" id="D0EWJ0"/>
<dbReference type="Gene3D" id="2.80.10.50">
    <property type="match status" value="1"/>
</dbReference>
<dbReference type="Pfam" id="PF16850">
    <property type="entry name" value="Inhibitor_I66"/>
    <property type="match status" value="1"/>
</dbReference>
<proteinExistence type="evidence at protein level"/>
<evidence type="ECO:0007829" key="2">
    <source>
        <dbReference type="PDB" id="3N0K"/>
    </source>
</evidence>
<dbReference type="InterPro" id="IPR031755">
    <property type="entry name" value="Inhibitor_I66"/>
</dbReference>
<evidence type="ECO:0000313" key="1">
    <source>
        <dbReference type="EMBL" id="ACX48485.1"/>
    </source>
</evidence>
<evidence type="ECO:0007829" key="3">
    <source>
        <dbReference type="PDB" id="3VWC"/>
    </source>
</evidence>
<dbReference type="GO" id="GO:0004867">
    <property type="term" value="F:serine-type endopeptidase inhibitor activity"/>
    <property type="evidence" value="ECO:0007669"/>
    <property type="project" value="InterPro"/>
</dbReference>
<protein>
    <submittedName>
        <fullName evidence="1">Serine protease inhibitor 1</fullName>
    </submittedName>
</protein>
<dbReference type="PDB" id="3VWC">
    <property type="method" value="X-ray"/>
    <property type="resolution" value="1.50 A"/>
    <property type="chains" value="A=2-150"/>
</dbReference>
<keyword evidence="2 3" id="KW-0002">3D-structure</keyword>